<dbReference type="Proteomes" id="UP000293638">
    <property type="component" value="Unassembled WGS sequence"/>
</dbReference>
<keyword evidence="7 9" id="KW-1133">Transmembrane helix</keyword>
<comment type="similarity">
    <text evidence="2 10">Belongs to the binding-protein-dependent transport system permease family. CysTW subfamily.</text>
</comment>
<dbReference type="InterPro" id="IPR035906">
    <property type="entry name" value="MetI-like_sf"/>
</dbReference>
<reference evidence="12 13" key="1">
    <citation type="submission" date="2019-02" db="EMBL/GenBank/DDBJ databases">
        <title>Genomic Encyclopedia of Type Strains, Phase IV (KMG-IV): sequencing the most valuable type-strain genomes for metagenomic binning, comparative biology and taxonomic classification.</title>
        <authorList>
            <person name="Goeker M."/>
        </authorList>
    </citation>
    <scope>NUCLEOTIDE SEQUENCE [LARGE SCALE GENOMIC DNA]</scope>
    <source>
        <strain evidence="12 13">DSM 45622</strain>
    </source>
</reference>
<evidence type="ECO:0000313" key="12">
    <source>
        <dbReference type="EMBL" id="RZS90796.1"/>
    </source>
</evidence>
<feature type="domain" description="ABC transmembrane type-1" evidence="11">
    <location>
        <begin position="101"/>
        <end position="326"/>
    </location>
</feature>
<evidence type="ECO:0000256" key="2">
    <source>
        <dbReference type="ARBA" id="ARBA00007069"/>
    </source>
</evidence>
<keyword evidence="5 10" id="KW-0592">Phosphate transport</keyword>
<accession>A0A4Q7NUB7</accession>
<dbReference type="NCBIfam" id="TIGR02138">
    <property type="entry name" value="phosphate_pstC"/>
    <property type="match status" value="1"/>
</dbReference>
<name>A0A4Q7NUB7_9ACTN</name>
<organism evidence="12 13">
    <name type="scientific">Motilibacter rhizosphaerae</name>
    <dbReference type="NCBI Taxonomy" id="598652"/>
    <lineage>
        <taxon>Bacteria</taxon>
        <taxon>Bacillati</taxon>
        <taxon>Actinomycetota</taxon>
        <taxon>Actinomycetes</taxon>
        <taxon>Motilibacterales</taxon>
        <taxon>Motilibacteraceae</taxon>
        <taxon>Motilibacter</taxon>
    </lineage>
</organism>
<dbReference type="SUPFAM" id="SSF161098">
    <property type="entry name" value="MetI-like"/>
    <property type="match status" value="1"/>
</dbReference>
<dbReference type="PROSITE" id="PS50928">
    <property type="entry name" value="ABC_TM1"/>
    <property type="match status" value="1"/>
</dbReference>
<dbReference type="GO" id="GO:0005886">
    <property type="term" value="C:plasma membrane"/>
    <property type="evidence" value="ECO:0007669"/>
    <property type="project" value="UniProtKB-SubCell"/>
</dbReference>
<evidence type="ECO:0000256" key="7">
    <source>
        <dbReference type="ARBA" id="ARBA00022989"/>
    </source>
</evidence>
<dbReference type="GO" id="GO:0006817">
    <property type="term" value="P:phosphate ion transport"/>
    <property type="evidence" value="ECO:0007669"/>
    <property type="project" value="UniProtKB-KW"/>
</dbReference>
<evidence type="ECO:0000256" key="4">
    <source>
        <dbReference type="ARBA" id="ARBA00022475"/>
    </source>
</evidence>
<dbReference type="EMBL" id="SGXD01000001">
    <property type="protein sequence ID" value="RZS90796.1"/>
    <property type="molecule type" value="Genomic_DNA"/>
</dbReference>
<comment type="caution">
    <text evidence="12">The sequence shown here is derived from an EMBL/GenBank/DDBJ whole genome shotgun (WGS) entry which is preliminary data.</text>
</comment>
<protein>
    <recommendedName>
        <fullName evidence="10">Phosphate transport system permease protein</fullName>
    </recommendedName>
</protein>
<dbReference type="PANTHER" id="PTHR30425:SF1">
    <property type="entry name" value="PHOSPHATE TRANSPORT SYSTEM PERMEASE PROTEIN PSTC"/>
    <property type="match status" value="1"/>
</dbReference>
<dbReference type="AlphaFoldDB" id="A0A4Q7NUB7"/>
<dbReference type="Pfam" id="PF00528">
    <property type="entry name" value="BPD_transp_1"/>
    <property type="match status" value="1"/>
</dbReference>
<evidence type="ECO:0000256" key="3">
    <source>
        <dbReference type="ARBA" id="ARBA00022448"/>
    </source>
</evidence>
<evidence type="ECO:0000259" key="11">
    <source>
        <dbReference type="PROSITE" id="PS50928"/>
    </source>
</evidence>
<proteinExistence type="inferred from homology"/>
<dbReference type="CDD" id="cd06261">
    <property type="entry name" value="TM_PBP2"/>
    <property type="match status" value="1"/>
</dbReference>
<comment type="subcellular location">
    <subcellularLocation>
        <location evidence="1 9">Cell membrane</location>
        <topology evidence="1 9">Multi-pass membrane protein</topology>
    </subcellularLocation>
</comment>
<evidence type="ECO:0000256" key="6">
    <source>
        <dbReference type="ARBA" id="ARBA00022692"/>
    </source>
</evidence>
<dbReference type="Gene3D" id="1.10.3720.10">
    <property type="entry name" value="MetI-like"/>
    <property type="match status" value="1"/>
</dbReference>
<evidence type="ECO:0000256" key="1">
    <source>
        <dbReference type="ARBA" id="ARBA00004651"/>
    </source>
</evidence>
<sequence length="338" mass="35604">MSPASRAAASLQQEVVVTASTTEPAALGRSRSRSGVRMGDRVFSGLAVGAGVLLLAVMAAIAVFLLVEAVPGIRADSKNWLVEKTWFPDSTPSVWGISALAFGTVVSSLIALVIAVPVALGIALFISHYAPRRLAVLLGVLVDLLAAVPSVVYGLWGLNWFSPHILPFAHWLNDRFGWIPLFSGTVSGAQTMFTAGVVLAIMILPIIAAVSREVFLQVPRSLEEAALALGATRWEVIRTSVLPFGRPGIISAVMLGLGRALGETIAIALVLSTSFTLNWHVLEPGGNTIAANIPLNFAEAQGNGRSALIASGLVLFVITLAVNMAARIIIARRKEFVS</sequence>
<feature type="transmembrane region" description="Helical" evidence="9">
    <location>
        <begin position="248"/>
        <end position="271"/>
    </location>
</feature>
<dbReference type="GO" id="GO:0005315">
    <property type="term" value="F:phosphate transmembrane transporter activity"/>
    <property type="evidence" value="ECO:0007669"/>
    <property type="project" value="InterPro"/>
</dbReference>
<keyword evidence="4 10" id="KW-1003">Cell membrane</keyword>
<keyword evidence="8 9" id="KW-0472">Membrane</keyword>
<evidence type="ECO:0000256" key="10">
    <source>
        <dbReference type="RuleBase" id="RU363054"/>
    </source>
</evidence>
<evidence type="ECO:0000313" key="13">
    <source>
        <dbReference type="Proteomes" id="UP000293638"/>
    </source>
</evidence>
<feature type="transmembrane region" description="Helical" evidence="9">
    <location>
        <begin position="307"/>
        <end position="330"/>
    </location>
</feature>
<evidence type="ECO:0000256" key="8">
    <source>
        <dbReference type="ARBA" id="ARBA00023136"/>
    </source>
</evidence>
<evidence type="ECO:0000256" key="9">
    <source>
        <dbReference type="RuleBase" id="RU363032"/>
    </source>
</evidence>
<feature type="transmembrane region" description="Helical" evidence="9">
    <location>
        <begin position="42"/>
        <end position="67"/>
    </location>
</feature>
<keyword evidence="6 9" id="KW-0812">Transmembrane</keyword>
<feature type="transmembrane region" description="Helical" evidence="9">
    <location>
        <begin position="178"/>
        <end position="210"/>
    </location>
</feature>
<feature type="transmembrane region" description="Helical" evidence="9">
    <location>
        <begin position="134"/>
        <end position="158"/>
    </location>
</feature>
<dbReference type="PANTHER" id="PTHR30425">
    <property type="entry name" value="PHOSPHATE TRANSPORT SYSTEM PERMEASE PROTEIN PST"/>
    <property type="match status" value="1"/>
</dbReference>
<evidence type="ECO:0000256" key="5">
    <source>
        <dbReference type="ARBA" id="ARBA00022592"/>
    </source>
</evidence>
<dbReference type="InterPro" id="IPR011864">
    <property type="entry name" value="Phosphate_PstC"/>
</dbReference>
<gene>
    <name evidence="12" type="ORF">EV189_0023</name>
</gene>
<feature type="transmembrane region" description="Helical" evidence="9">
    <location>
        <begin position="94"/>
        <end position="127"/>
    </location>
</feature>
<keyword evidence="13" id="KW-1185">Reference proteome</keyword>
<dbReference type="InterPro" id="IPR000515">
    <property type="entry name" value="MetI-like"/>
</dbReference>
<keyword evidence="3 9" id="KW-0813">Transport</keyword>
<comment type="function">
    <text evidence="10">Part of the binding-protein-dependent transport system for phosphate; probably responsible for the translocation of the substrate across the membrane.</text>
</comment>
<dbReference type="InterPro" id="IPR051124">
    <property type="entry name" value="Phosphate_Transport_Permease"/>
</dbReference>